<evidence type="ECO:0000256" key="5">
    <source>
        <dbReference type="ARBA" id="ARBA00022989"/>
    </source>
</evidence>
<evidence type="ECO:0000256" key="4">
    <source>
        <dbReference type="ARBA" id="ARBA00022692"/>
    </source>
</evidence>
<feature type="transmembrane region" description="Helical" evidence="8">
    <location>
        <begin position="152"/>
        <end position="174"/>
    </location>
</feature>
<keyword evidence="5 8" id="KW-1133">Transmembrane helix</keyword>
<evidence type="ECO:0000256" key="3">
    <source>
        <dbReference type="ARBA" id="ARBA00022448"/>
    </source>
</evidence>
<accession>A0ABS7FLW8</accession>
<dbReference type="Pfam" id="PF00860">
    <property type="entry name" value="Xan_ur_permease"/>
    <property type="match status" value="1"/>
</dbReference>
<feature type="transmembrane region" description="Helical" evidence="8">
    <location>
        <begin position="80"/>
        <end position="100"/>
    </location>
</feature>
<comment type="subcellular location">
    <subcellularLocation>
        <location evidence="1">Endomembrane system</location>
        <topology evidence="1">Multi-pass membrane protein</topology>
    </subcellularLocation>
</comment>
<dbReference type="PANTHER" id="PTHR43337:SF1">
    <property type="entry name" value="XANTHINE_URACIL PERMEASE C887.17-RELATED"/>
    <property type="match status" value="1"/>
</dbReference>
<evidence type="ECO:0000256" key="6">
    <source>
        <dbReference type="ARBA" id="ARBA00023136"/>
    </source>
</evidence>
<dbReference type="InterPro" id="IPR006043">
    <property type="entry name" value="NCS2"/>
</dbReference>
<proteinExistence type="inferred from homology"/>
<gene>
    <name evidence="9" type="ORF">K1Y72_00165</name>
</gene>
<dbReference type="InterPro" id="IPR045018">
    <property type="entry name" value="Azg-like"/>
</dbReference>
<evidence type="ECO:0000256" key="7">
    <source>
        <dbReference type="SAM" id="MobiDB-lite"/>
    </source>
</evidence>
<evidence type="ECO:0000256" key="8">
    <source>
        <dbReference type="SAM" id="Phobius"/>
    </source>
</evidence>
<evidence type="ECO:0000313" key="9">
    <source>
        <dbReference type="EMBL" id="MBW8480759.1"/>
    </source>
</evidence>
<keyword evidence="4 8" id="KW-0812">Transmembrane</keyword>
<feature type="transmembrane region" description="Helical" evidence="8">
    <location>
        <begin position="371"/>
        <end position="404"/>
    </location>
</feature>
<dbReference type="EMBL" id="JAIBOA010000001">
    <property type="protein sequence ID" value="MBW8480759.1"/>
    <property type="molecule type" value="Genomic_DNA"/>
</dbReference>
<keyword evidence="3" id="KW-0813">Transport</keyword>
<name>A0ABS7FLW8_9ACTN</name>
<dbReference type="Proteomes" id="UP000774570">
    <property type="component" value="Unassembled WGS sequence"/>
</dbReference>
<feature type="region of interest" description="Disordered" evidence="7">
    <location>
        <begin position="1"/>
        <end position="20"/>
    </location>
</feature>
<feature type="transmembrane region" description="Helical" evidence="8">
    <location>
        <begin position="221"/>
        <end position="239"/>
    </location>
</feature>
<feature type="transmembrane region" description="Helical" evidence="8">
    <location>
        <begin position="194"/>
        <end position="214"/>
    </location>
</feature>
<keyword evidence="6 8" id="KW-0472">Membrane</keyword>
<evidence type="ECO:0000313" key="10">
    <source>
        <dbReference type="Proteomes" id="UP000774570"/>
    </source>
</evidence>
<feature type="compositionally biased region" description="Low complexity" evidence="7">
    <location>
        <begin position="1"/>
        <end position="13"/>
    </location>
</feature>
<dbReference type="PANTHER" id="PTHR43337">
    <property type="entry name" value="XANTHINE/URACIL PERMEASE C887.17-RELATED"/>
    <property type="match status" value="1"/>
</dbReference>
<comment type="similarity">
    <text evidence="2">Belongs to the nucleobase:cation symporter-2 (NCS2) (TC 2.A.40) family. Azg-like subfamily.</text>
</comment>
<evidence type="ECO:0000256" key="2">
    <source>
        <dbReference type="ARBA" id="ARBA00005697"/>
    </source>
</evidence>
<evidence type="ECO:0000256" key="1">
    <source>
        <dbReference type="ARBA" id="ARBA00004127"/>
    </source>
</evidence>
<feature type="transmembrane region" description="Helical" evidence="8">
    <location>
        <begin position="416"/>
        <end position="447"/>
    </location>
</feature>
<feature type="transmembrane region" description="Helical" evidence="8">
    <location>
        <begin position="40"/>
        <end position="59"/>
    </location>
</feature>
<reference evidence="9 10" key="1">
    <citation type="submission" date="2021-07" db="EMBL/GenBank/DDBJ databases">
        <title>Actinomadura sp. PM05-2 isolated from lichen.</title>
        <authorList>
            <person name="Somphong A."/>
            <person name="Phongsopitanun W."/>
            <person name="Tanasupawat S."/>
            <person name="Peongsungnone V."/>
        </authorList>
    </citation>
    <scope>NUCLEOTIDE SEQUENCE [LARGE SCALE GENOMIC DNA]</scope>
    <source>
        <strain evidence="9 10">PM05-2</strain>
    </source>
</reference>
<comment type="caution">
    <text evidence="9">The sequence shown here is derived from an EMBL/GenBank/DDBJ whole genome shotgun (WGS) entry which is preliminary data.</text>
</comment>
<feature type="transmembrane region" description="Helical" evidence="8">
    <location>
        <begin position="274"/>
        <end position="299"/>
    </location>
</feature>
<keyword evidence="10" id="KW-1185">Reference proteome</keyword>
<dbReference type="RefSeq" id="WP_220162001.1">
    <property type="nucleotide sequence ID" value="NZ_JAIBOA010000001.1"/>
</dbReference>
<organism evidence="9 10">
    <name type="scientific">Actinomadura parmotrematis</name>
    <dbReference type="NCBI Taxonomy" id="2864039"/>
    <lineage>
        <taxon>Bacteria</taxon>
        <taxon>Bacillati</taxon>
        <taxon>Actinomycetota</taxon>
        <taxon>Actinomycetes</taxon>
        <taxon>Streptosporangiales</taxon>
        <taxon>Thermomonosporaceae</taxon>
        <taxon>Actinomadura</taxon>
    </lineage>
</organism>
<feature type="transmembrane region" description="Helical" evidence="8">
    <location>
        <begin position="459"/>
        <end position="477"/>
    </location>
</feature>
<feature type="transmembrane region" description="Helical" evidence="8">
    <location>
        <begin position="120"/>
        <end position="140"/>
    </location>
</feature>
<sequence>MSHPTTATAEGTPPGEPRGALDRFFHLTERGSSVPRELRGGVTTFVAMAYIILLNPLILGGAKDVNGMQLSIPQLTTMTALSAAVTTIVMGLVGNVPMALASGLGINAVVAFQAAPHMTWPQAMGLVVIEGVIIVIFALTGVRQLIMDAIPLALKHAIAVGIGAFIALVGLYDGGFISSSAASPPLALGIGGKLATWPSAVFALALVLMIVLYVRRVPGAILISIVVATIVAIVIQSNASIPKQGVGSWGIVTPELPDKFFAVPDFGLFGEVSLFGGFAEAGVLTALVVLFTLVLSGFFDAMGTILGLGDEAGLVDEQGRLPGLGRILTVDGVSAAFGGITSSSANTVFVESAAGVGEGARTGLANIATGALFVVTLFLTPLAAVVPAQAAAPALVLVGALMMAQVAKVEWADLDIAIPAFLTIVFMPFTYSITNGIGAGLVAYTLIKVSRGRPRDAGWLLWVVSVVFLLYFGLNVVEDVLGVK</sequence>
<protein>
    <submittedName>
        <fullName evidence="9">NCS2 family permease</fullName>
    </submittedName>
</protein>